<evidence type="ECO:0000256" key="5">
    <source>
        <dbReference type="ARBA" id="ARBA00022840"/>
    </source>
</evidence>
<keyword evidence="9" id="KW-1185">Reference proteome</keyword>
<dbReference type="GO" id="GO:0034314">
    <property type="term" value="P:Arp2/3 complex-mediated actin nucleation"/>
    <property type="evidence" value="ECO:0007669"/>
    <property type="project" value="UniProtKB-ARBA"/>
</dbReference>
<comment type="subcellular location">
    <subcellularLocation>
        <location evidence="1">Cytoplasm</location>
        <location evidence="1">Cytoskeleton</location>
    </subcellularLocation>
</comment>
<dbReference type="Gene3D" id="3.30.420.40">
    <property type="match status" value="2"/>
</dbReference>
<gene>
    <name evidence="8" type="primary">ARP2</name>
    <name evidence="8" type="ORF">MCUN1_002422</name>
</gene>
<keyword evidence="5" id="KW-0067">ATP-binding</keyword>
<dbReference type="EMBL" id="CP119879">
    <property type="protein sequence ID" value="WFD35566.1"/>
    <property type="molecule type" value="Genomic_DNA"/>
</dbReference>
<evidence type="ECO:0000256" key="6">
    <source>
        <dbReference type="ARBA" id="ARBA00023203"/>
    </source>
</evidence>
<evidence type="ECO:0000313" key="8">
    <source>
        <dbReference type="EMBL" id="WFD35566.1"/>
    </source>
</evidence>
<dbReference type="Gene3D" id="3.90.640.10">
    <property type="entry name" value="Actin, Chain A, domain 4"/>
    <property type="match status" value="1"/>
</dbReference>
<proteinExistence type="inferred from homology"/>
<dbReference type="PROSITE" id="PS01132">
    <property type="entry name" value="ACTINS_ACT_LIKE"/>
    <property type="match status" value="1"/>
</dbReference>
<evidence type="ECO:0000256" key="3">
    <source>
        <dbReference type="ARBA" id="ARBA00022490"/>
    </source>
</evidence>
<dbReference type="Pfam" id="PF00022">
    <property type="entry name" value="Actin"/>
    <property type="match status" value="1"/>
</dbReference>
<keyword evidence="4" id="KW-0547">Nucleotide-binding</keyword>
<name>A0AAF0JBR7_9BASI</name>
<evidence type="ECO:0000256" key="1">
    <source>
        <dbReference type="ARBA" id="ARBA00004245"/>
    </source>
</evidence>
<keyword evidence="7" id="KW-0206">Cytoskeleton</keyword>
<dbReference type="InterPro" id="IPR004000">
    <property type="entry name" value="Actin"/>
</dbReference>
<evidence type="ECO:0000256" key="2">
    <source>
        <dbReference type="ARBA" id="ARBA00010121"/>
    </source>
</evidence>
<evidence type="ECO:0000313" key="9">
    <source>
        <dbReference type="Proteomes" id="UP001219933"/>
    </source>
</evidence>
<organism evidence="8 9">
    <name type="scientific">Malassezia cuniculi</name>
    <dbReference type="NCBI Taxonomy" id="948313"/>
    <lineage>
        <taxon>Eukaryota</taxon>
        <taxon>Fungi</taxon>
        <taxon>Dikarya</taxon>
        <taxon>Basidiomycota</taxon>
        <taxon>Ustilaginomycotina</taxon>
        <taxon>Malasseziomycetes</taxon>
        <taxon>Malasseziales</taxon>
        <taxon>Malasseziaceae</taxon>
        <taxon>Malassezia</taxon>
    </lineage>
</organism>
<dbReference type="SMART" id="SM00268">
    <property type="entry name" value="ACTIN"/>
    <property type="match status" value="1"/>
</dbReference>
<dbReference type="GO" id="GO:0005524">
    <property type="term" value="F:ATP binding"/>
    <property type="evidence" value="ECO:0007669"/>
    <property type="project" value="UniProtKB-KW"/>
</dbReference>
<evidence type="ECO:0000256" key="4">
    <source>
        <dbReference type="ARBA" id="ARBA00022741"/>
    </source>
</evidence>
<comment type="similarity">
    <text evidence="2">Belongs to the actin family. ARP2 subfamily.</text>
</comment>
<dbReference type="AlphaFoldDB" id="A0AAF0JBR7"/>
<keyword evidence="6" id="KW-0009">Actin-binding</keyword>
<dbReference type="SUPFAM" id="SSF53067">
    <property type="entry name" value="Actin-like ATPase domain"/>
    <property type="match status" value="2"/>
</dbReference>
<dbReference type="FunFam" id="3.30.420.40:FF:000050">
    <property type="entry name" value="Actin, alpha skeletal muscle"/>
    <property type="match status" value="1"/>
</dbReference>
<accession>A0AAF0JBR7</accession>
<keyword evidence="3" id="KW-0963">Cytoplasm</keyword>
<protein>
    <submittedName>
        <fullName evidence="8">Arp2/3 complex subunit, actin nucleation center</fullName>
    </submittedName>
</protein>
<sequence length="393" mass="44768">MAQAYVCACIADQFVKVGYAGSNFPEHVFSSIVGRPILRAEEREAMSEGGVEIRDIMVGDEAEAVRTYLQVNQPMEHGVVRDFEDMRHVWNYTFDNKLRIDPRGQRILLTEPPMNPKRNREEMCRIMFEEYGFDGVYVAIQAVLTLYAQGLQTGVVVDSGDGVTHVVPVYEGYAMPHLTRRLDVAGRDVTRHLIKLLLLRGYAFNRTADFETVRQIKEALCYVSYDLDFDKKLTDETTTLVESYTLPDGRVIKVGSERFEAPECLFQPHLLGVEQPGVAELLFQTIQAAPVDVRAELYKHIVLSGGSSMYPGLPSRLEKEMKQLYLERVLNGDGSRLNNTKIRIEDPPRRKHMVFLGGAVLADIMKDRDSFWISRQEWYEQGPRALERLGRNA</sequence>
<dbReference type="CDD" id="cd10220">
    <property type="entry name" value="ASKHA_NBD_Arp2"/>
    <property type="match status" value="1"/>
</dbReference>
<dbReference type="Proteomes" id="UP001219933">
    <property type="component" value="Chromosome 3"/>
</dbReference>
<dbReference type="FunFam" id="3.90.640.10:FF:000005">
    <property type="entry name" value="Actin-related protein 2"/>
    <property type="match status" value="1"/>
</dbReference>
<evidence type="ECO:0000256" key="7">
    <source>
        <dbReference type="ARBA" id="ARBA00023212"/>
    </source>
</evidence>
<dbReference type="InterPro" id="IPR020902">
    <property type="entry name" value="Actin/actin-like_CS"/>
</dbReference>
<reference evidence="8" key="1">
    <citation type="submission" date="2023-03" db="EMBL/GenBank/DDBJ databases">
        <title>Mating type loci evolution in Malassezia.</title>
        <authorList>
            <person name="Coelho M.A."/>
        </authorList>
    </citation>
    <scope>NUCLEOTIDE SEQUENCE</scope>
    <source>
        <strain evidence="8">CBS 11721</strain>
    </source>
</reference>
<dbReference type="GO" id="GO:0005856">
    <property type="term" value="C:cytoskeleton"/>
    <property type="evidence" value="ECO:0007669"/>
    <property type="project" value="UniProtKB-SubCell"/>
</dbReference>
<dbReference type="GO" id="GO:0003779">
    <property type="term" value="F:actin binding"/>
    <property type="evidence" value="ECO:0007669"/>
    <property type="project" value="UniProtKB-KW"/>
</dbReference>
<dbReference type="InterPro" id="IPR043129">
    <property type="entry name" value="ATPase_NBD"/>
</dbReference>
<dbReference type="PANTHER" id="PTHR11937">
    <property type="entry name" value="ACTIN"/>
    <property type="match status" value="1"/>
</dbReference>
<dbReference type="PRINTS" id="PR00190">
    <property type="entry name" value="ACTIN"/>
</dbReference>